<evidence type="ECO:0000256" key="1">
    <source>
        <dbReference type="SAM" id="Phobius"/>
    </source>
</evidence>
<dbReference type="Gene3D" id="3.30.700.10">
    <property type="entry name" value="Glycoprotein, Type 4 Pilin"/>
    <property type="match status" value="1"/>
</dbReference>
<dbReference type="NCBIfam" id="TIGR02532">
    <property type="entry name" value="IV_pilin_GFxxxE"/>
    <property type="match status" value="1"/>
</dbReference>
<dbReference type="InterPro" id="IPR012902">
    <property type="entry name" value="N_methyl_site"/>
</dbReference>
<keyword evidence="1" id="KW-0812">Transmembrane</keyword>
<proteinExistence type="predicted"/>
<dbReference type="SUPFAM" id="SSF54523">
    <property type="entry name" value="Pili subunits"/>
    <property type="match status" value="1"/>
</dbReference>
<organism evidence="2 3">
    <name type="scientific">Fusibacter tunisiensis</name>
    <dbReference type="NCBI Taxonomy" id="1008308"/>
    <lineage>
        <taxon>Bacteria</taxon>
        <taxon>Bacillati</taxon>
        <taxon>Bacillota</taxon>
        <taxon>Clostridia</taxon>
        <taxon>Eubacteriales</taxon>
        <taxon>Eubacteriales Family XII. Incertae Sedis</taxon>
        <taxon>Fusibacter</taxon>
    </lineage>
</organism>
<dbReference type="Proteomes" id="UP000767854">
    <property type="component" value="Unassembled WGS sequence"/>
</dbReference>
<name>A0ABS2MND6_9FIRM</name>
<reference evidence="2 3" key="1">
    <citation type="submission" date="2021-01" db="EMBL/GenBank/DDBJ databases">
        <title>Genomic Encyclopedia of Type Strains, Phase IV (KMG-IV): sequencing the most valuable type-strain genomes for metagenomic binning, comparative biology and taxonomic classification.</title>
        <authorList>
            <person name="Goeker M."/>
        </authorList>
    </citation>
    <scope>NUCLEOTIDE SEQUENCE [LARGE SCALE GENOMIC DNA]</scope>
    <source>
        <strain evidence="2 3">DSM 24436</strain>
    </source>
</reference>
<dbReference type="Pfam" id="PF07963">
    <property type="entry name" value="N_methyl"/>
    <property type="match status" value="1"/>
</dbReference>
<dbReference type="EMBL" id="JAFBDT010000002">
    <property type="protein sequence ID" value="MBM7560905.1"/>
    <property type="molecule type" value="Genomic_DNA"/>
</dbReference>
<evidence type="ECO:0000313" key="2">
    <source>
        <dbReference type="EMBL" id="MBM7560905.1"/>
    </source>
</evidence>
<protein>
    <submittedName>
        <fullName evidence="2">Type IV pilus assembly protein PilA</fullName>
    </submittedName>
</protein>
<gene>
    <name evidence="2" type="ORF">JOC49_000419</name>
</gene>
<evidence type="ECO:0000313" key="3">
    <source>
        <dbReference type="Proteomes" id="UP000767854"/>
    </source>
</evidence>
<keyword evidence="1" id="KW-1133">Transmembrane helix</keyword>
<feature type="transmembrane region" description="Helical" evidence="1">
    <location>
        <begin position="6"/>
        <end position="28"/>
    </location>
</feature>
<dbReference type="RefSeq" id="WP_204661707.1">
    <property type="nucleotide sequence ID" value="NZ_JAFBDT010000002.1"/>
</dbReference>
<comment type="caution">
    <text evidence="2">The sequence shown here is derived from an EMBL/GenBank/DDBJ whole genome shotgun (WGS) entry which is preliminary data.</text>
</comment>
<sequence length="117" mass="12808">MDKKSGGFTLIELIVVIAILGILAVIAAPRLTGFRVVAEERVCTANRETVERMYMAYLVENDIDHEDALFDQFIIKNFHEVCPAGGVIGFLDGKVKCNGHGSESEGGEEPGEEVPWL</sequence>
<dbReference type="InterPro" id="IPR045584">
    <property type="entry name" value="Pilin-like"/>
</dbReference>
<accession>A0ABS2MND6</accession>
<keyword evidence="3" id="KW-1185">Reference proteome</keyword>
<dbReference type="PROSITE" id="PS00409">
    <property type="entry name" value="PROKAR_NTER_METHYL"/>
    <property type="match status" value="1"/>
</dbReference>
<keyword evidence="1" id="KW-0472">Membrane</keyword>